<keyword evidence="1 3" id="KW-0732">Signal</keyword>
<dbReference type="InterPro" id="IPR001846">
    <property type="entry name" value="VWF_type-D"/>
</dbReference>
<gene>
    <name evidence="6" type="primary">LOC136079669</name>
</gene>
<protein>
    <submittedName>
        <fullName evidence="6">von Willebrand factor D and EGF domain-containing protein-like</fullName>
    </submittedName>
</protein>
<sequence length="1112" mass="124167">MAGQIFKQRDILLVFLSYLFANVIAQDPCLTYNSLNDFQRSTAFKVAPGVNGKTDQYIIEGWYRFTSGAGGKIPTKAPPPYSCGVRYPIWLRGDEPSVVNQVKVLEGCVVTKDLECSMLNINVDVKKCLQNTQEYFVYNLKRTNFYSSEGARYCAGSEKPCGPDEVSIQKTGFTPCSSSFPKIDQDPVVTVGVQDNRVKFSCKFNAVNDVNARYEVTWFQSFANNQEKQISGPEFLKSNQNEAFLQNNNKFGQNPTFLLGYNIYCKVRSYYAATQDIISPFKKSNEFYAGFQVDPKEIDLSEKEKPKKITVTSTVPIVCIDGTNNCAVSIDLGQDGQDSKTSVCKLVFKPGPAGQKQELEVVATRDFVDDGDQHMLLKLTLPQQPDALDWNNHNKITEVQIKTIDVRTAICTSHGDPHITTFDQVYYNHYYVGEYVFVQSTARNFSVHVRTFACGSVSCNCGVAAREGDDVIVIDMCRNNVPQARFASTVEPQPGTLLSRDNNGRSFKISFPSGAYVKFDSYGGYADIQVQASSDDFQNTLGLCGVFDKDRNNDMTAKDGKIYSNQNQFTESWKLSSADSLFNFQPQKRQCLVSRVQKYCTCAENKVDCNFNGYANGPKYANEFGDTWKKLDFPGAHYCGRRKRRSIDDNVIILPDDGDSLIYEYNPEQISGTLPNFPTSSGITRNKAIDVCKNKIRNSIVGKACLDVIGSSFSTDVFEQDCVIDIQVTGVEQFGVESAINNLKSVCGELTLRNLSYWVNVGGKVVGPSTKIADSMCPNECSGNGACKSGSCICNSGFITADCSMKEGQPPVVFGIPNFGLCDIRNQDCMRTRVTGRDFIDSNLLVCKMTEAKISENPFEKTIKAFIDKGQMLSFAEISCLLPTVPVNLEYSPIQPGKPVGGYTISVSNNNRNFTNNETLFIVYDSKCMVCTTTAIKTCKLKSNSCKINGYCFNPNEANPKQWCEVCNPDLNQTSFSKRKNNIPPSFKKNTITSYVFQDEEWQYKIPAYDPENQTLVYEFIGESRGMKISDAGILTWKFRIFGKHSIMIKVTDPCGLTDTAKFEIDTMRLFVVKVKVAEIASEKRSLIDSSPRFANVHSDSHKKYLEKHKMT</sequence>
<dbReference type="Pfam" id="PF25776">
    <property type="entry name" value="Ig_VWDE"/>
    <property type="match status" value="1"/>
</dbReference>
<evidence type="ECO:0000256" key="1">
    <source>
        <dbReference type="ARBA" id="ARBA00022729"/>
    </source>
</evidence>
<dbReference type="Proteomes" id="UP001652625">
    <property type="component" value="Chromosome 04"/>
</dbReference>
<keyword evidence="2" id="KW-1015">Disulfide bond</keyword>
<feature type="domain" description="VWFD" evidence="4">
    <location>
        <begin position="409"/>
        <end position="581"/>
    </location>
</feature>
<dbReference type="InterPro" id="IPR058727">
    <property type="entry name" value="Helical_Vwde"/>
</dbReference>
<reference evidence="6" key="1">
    <citation type="submission" date="2025-08" db="UniProtKB">
        <authorList>
            <consortium name="RefSeq"/>
        </authorList>
    </citation>
    <scope>IDENTIFICATION</scope>
</reference>
<evidence type="ECO:0000259" key="4">
    <source>
        <dbReference type="PROSITE" id="PS51233"/>
    </source>
</evidence>
<organism evidence="5 6">
    <name type="scientific">Hydra vulgaris</name>
    <name type="common">Hydra</name>
    <name type="synonym">Hydra attenuata</name>
    <dbReference type="NCBI Taxonomy" id="6087"/>
    <lineage>
        <taxon>Eukaryota</taxon>
        <taxon>Metazoa</taxon>
        <taxon>Cnidaria</taxon>
        <taxon>Hydrozoa</taxon>
        <taxon>Hydroidolina</taxon>
        <taxon>Anthoathecata</taxon>
        <taxon>Aplanulata</taxon>
        <taxon>Hydridae</taxon>
        <taxon>Hydra</taxon>
    </lineage>
</organism>
<evidence type="ECO:0000313" key="5">
    <source>
        <dbReference type="Proteomes" id="UP001652625"/>
    </source>
</evidence>
<dbReference type="Gene3D" id="2.10.25.10">
    <property type="entry name" value="Laminin"/>
    <property type="match status" value="1"/>
</dbReference>
<evidence type="ECO:0000256" key="3">
    <source>
        <dbReference type="SAM" id="SignalP"/>
    </source>
</evidence>
<dbReference type="InterPro" id="IPR050969">
    <property type="entry name" value="Dev_Signal_Modulators"/>
</dbReference>
<feature type="chain" id="PRO_5046175825" evidence="3">
    <location>
        <begin position="26"/>
        <end position="1112"/>
    </location>
</feature>
<dbReference type="PANTHER" id="PTHR14949:SF51">
    <property type="entry name" value="VON WILLEBRAND FACTOR D AND EGF DOMAIN-CONTAINING PROTEIN"/>
    <property type="match status" value="1"/>
</dbReference>
<dbReference type="SMART" id="SM00216">
    <property type="entry name" value="VWD"/>
    <property type="match status" value="1"/>
</dbReference>
<evidence type="ECO:0000256" key="2">
    <source>
        <dbReference type="ARBA" id="ARBA00023157"/>
    </source>
</evidence>
<dbReference type="RefSeq" id="XP_065651908.1">
    <property type="nucleotide sequence ID" value="XM_065795836.1"/>
</dbReference>
<name>A0ABM4BRZ7_HYDVU</name>
<evidence type="ECO:0000313" key="6">
    <source>
        <dbReference type="RefSeq" id="XP_065651908.1"/>
    </source>
</evidence>
<feature type="signal peptide" evidence="3">
    <location>
        <begin position="1"/>
        <end position="25"/>
    </location>
</feature>
<dbReference type="Pfam" id="PF23106">
    <property type="entry name" value="EGF_Teneurin"/>
    <property type="match status" value="1"/>
</dbReference>
<dbReference type="GeneID" id="136079669"/>
<accession>A0ABM4BRZ7</accession>
<dbReference type="PROSITE" id="PS51233">
    <property type="entry name" value="VWFD"/>
    <property type="match status" value="1"/>
</dbReference>
<dbReference type="Pfam" id="PF26129">
    <property type="entry name" value="Vwde"/>
    <property type="match status" value="1"/>
</dbReference>
<keyword evidence="5" id="KW-1185">Reference proteome</keyword>
<dbReference type="PANTHER" id="PTHR14949">
    <property type="entry name" value="EGF-LIKE-DOMAIN, MULTIPLE 7, 8"/>
    <property type="match status" value="1"/>
</dbReference>
<dbReference type="Pfam" id="PF00094">
    <property type="entry name" value="VWD"/>
    <property type="match status" value="1"/>
</dbReference>
<dbReference type="InterPro" id="IPR057885">
    <property type="entry name" value="Ig_VWDE"/>
</dbReference>
<proteinExistence type="predicted"/>